<evidence type="ECO:0000256" key="13">
    <source>
        <dbReference type="SAM" id="Phobius"/>
    </source>
</evidence>
<evidence type="ECO:0000256" key="1">
    <source>
        <dbReference type="ARBA" id="ARBA00001970"/>
    </source>
</evidence>
<keyword evidence="6 13" id="KW-0812">Transmembrane</keyword>
<keyword evidence="8" id="KW-0249">Electron transport</keyword>
<comment type="subcellular location">
    <subcellularLocation>
        <location evidence="2">Cell membrane</location>
        <topology evidence="2">Multi-pass membrane protein</topology>
    </subcellularLocation>
</comment>
<evidence type="ECO:0000313" key="16">
    <source>
        <dbReference type="Proteomes" id="UP001598130"/>
    </source>
</evidence>
<evidence type="ECO:0000256" key="5">
    <source>
        <dbReference type="ARBA" id="ARBA00022617"/>
    </source>
</evidence>
<keyword evidence="4" id="KW-1003">Cell membrane</keyword>
<dbReference type="SUPFAM" id="SSF81342">
    <property type="entry name" value="Transmembrane di-heme cytochromes"/>
    <property type="match status" value="1"/>
</dbReference>
<feature type="domain" description="Cytochrome b561 bacterial/Ni-hydrogenase" evidence="14">
    <location>
        <begin position="10"/>
        <end position="178"/>
    </location>
</feature>
<evidence type="ECO:0000259" key="14">
    <source>
        <dbReference type="Pfam" id="PF01292"/>
    </source>
</evidence>
<dbReference type="RefSeq" id="WP_377366721.1">
    <property type="nucleotide sequence ID" value="NZ_JAOTJD010000001.1"/>
</dbReference>
<evidence type="ECO:0000256" key="9">
    <source>
        <dbReference type="ARBA" id="ARBA00022989"/>
    </source>
</evidence>
<sequence>MSLRNTRVAYGWAAIALHWISAVGVIVLYLLGEQMEEAPDRAAKIAAQGLHVSVAMLLFAFLAARLLWSLSQPHPRTLEPNVWFQRLAMAVQGLFLLMIAVLLVSGPLAIWSGARPIQVFDLFAIPSPFPVRMEGLHEAAETVHGAATKLFWPLIALHVLGALKHLLIDRDGTLQRILWVKRSPST</sequence>
<evidence type="ECO:0000256" key="7">
    <source>
        <dbReference type="ARBA" id="ARBA00022723"/>
    </source>
</evidence>
<evidence type="ECO:0000256" key="10">
    <source>
        <dbReference type="ARBA" id="ARBA00023004"/>
    </source>
</evidence>
<evidence type="ECO:0000256" key="3">
    <source>
        <dbReference type="ARBA" id="ARBA00022448"/>
    </source>
</evidence>
<feature type="transmembrane region" description="Helical" evidence="13">
    <location>
        <begin position="50"/>
        <end position="68"/>
    </location>
</feature>
<proteinExistence type="inferred from homology"/>
<name>A0ABW6CKL9_9CAUL</name>
<keyword evidence="16" id="KW-1185">Reference proteome</keyword>
<keyword evidence="9 13" id="KW-1133">Transmembrane helix</keyword>
<dbReference type="EMBL" id="JAOTJD010000001">
    <property type="protein sequence ID" value="MFD3262492.1"/>
    <property type="molecule type" value="Genomic_DNA"/>
</dbReference>
<keyword evidence="3" id="KW-0813">Transport</keyword>
<comment type="cofactor">
    <cofactor evidence="1">
        <name>heme b</name>
        <dbReference type="ChEBI" id="CHEBI:60344"/>
    </cofactor>
</comment>
<evidence type="ECO:0000256" key="12">
    <source>
        <dbReference type="ARBA" id="ARBA00037975"/>
    </source>
</evidence>
<accession>A0ABW6CKL9</accession>
<keyword evidence="7" id="KW-0479">Metal-binding</keyword>
<keyword evidence="10" id="KW-0408">Iron</keyword>
<gene>
    <name evidence="15" type="ORF">OCL97_00770</name>
</gene>
<dbReference type="Proteomes" id="UP001598130">
    <property type="component" value="Unassembled WGS sequence"/>
</dbReference>
<dbReference type="InterPro" id="IPR052168">
    <property type="entry name" value="Cytochrome_b561_oxidase"/>
</dbReference>
<evidence type="ECO:0000256" key="2">
    <source>
        <dbReference type="ARBA" id="ARBA00004651"/>
    </source>
</evidence>
<feature type="transmembrane region" description="Helical" evidence="13">
    <location>
        <begin position="89"/>
        <end position="111"/>
    </location>
</feature>
<dbReference type="PANTHER" id="PTHR30529:SF7">
    <property type="entry name" value="CYTOCHROME B561 BACTERIAL_NI-HYDROGENASE DOMAIN-CONTAINING PROTEIN"/>
    <property type="match status" value="1"/>
</dbReference>
<evidence type="ECO:0000256" key="11">
    <source>
        <dbReference type="ARBA" id="ARBA00023136"/>
    </source>
</evidence>
<evidence type="ECO:0000256" key="4">
    <source>
        <dbReference type="ARBA" id="ARBA00022475"/>
    </source>
</evidence>
<evidence type="ECO:0000256" key="6">
    <source>
        <dbReference type="ARBA" id="ARBA00022692"/>
    </source>
</evidence>
<dbReference type="InterPro" id="IPR016174">
    <property type="entry name" value="Di-haem_cyt_TM"/>
</dbReference>
<dbReference type="PANTHER" id="PTHR30529">
    <property type="entry name" value="CYTOCHROME B561"/>
    <property type="match status" value="1"/>
</dbReference>
<keyword evidence="5" id="KW-0349">Heme</keyword>
<evidence type="ECO:0000256" key="8">
    <source>
        <dbReference type="ARBA" id="ARBA00022982"/>
    </source>
</evidence>
<dbReference type="InterPro" id="IPR011577">
    <property type="entry name" value="Cyt_b561_bac/Ni-Hgenase"/>
</dbReference>
<evidence type="ECO:0000313" key="15">
    <source>
        <dbReference type="EMBL" id="MFD3262492.1"/>
    </source>
</evidence>
<organism evidence="15 16">
    <name type="scientific">Phenylobacterium ferrooxidans</name>
    <dbReference type="NCBI Taxonomy" id="2982689"/>
    <lineage>
        <taxon>Bacteria</taxon>
        <taxon>Pseudomonadati</taxon>
        <taxon>Pseudomonadota</taxon>
        <taxon>Alphaproteobacteria</taxon>
        <taxon>Caulobacterales</taxon>
        <taxon>Caulobacteraceae</taxon>
        <taxon>Phenylobacterium</taxon>
    </lineage>
</organism>
<feature type="transmembrane region" description="Helical" evidence="13">
    <location>
        <begin position="12"/>
        <end position="30"/>
    </location>
</feature>
<comment type="caution">
    <text evidence="15">The sequence shown here is derived from an EMBL/GenBank/DDBJ whole genome shotgun (WGS) entry which is preliminary data.</text>
</comment>
<comment type="similarity">
    <text evidence="12">Belongs to the cytochrome b561 family.</text>
</comment>
<dbReference type="Pfam" id="PF01292">
    <property type="entry name" value="Ni_hydr_CYTB"/>
    <property type="match status" value="1"/>
</dbReference>
<protein>
    <submittedName>
        <fullName evidence="15">Cytochrome b/b6 domain-containing protein</fullName>
    </submittedName>
</protein>
<reference evidence="15 16" key="1">
    <citation type="submission" date="2022-09" db="EMBL/GenBank/DDBJ databases">
        <title>New species of Phenylobacterium.</title>
        <authorList>
            <person name="Mieszkin S."/>
        </authorList>
    </citation>
    <scope>NUCLEOTIDE SEQUENCE [LARGE SCALE GENOMIC DNA]</scope>
    <source>
        <strain evidence="15 16">HK31-G</strain>
    </source>
</reference>
<keyword evidence="11 13" id="KW-0472">Membrane</keyword>